<gene>
    <name evidence="1" type="ORF">ACFO1V_08765</name>
</gene>
<evidence type="ECO:0000313" key="1">
    <source>
        <dbReference type="EMBL" id="MFC4625312.1"/>
    </source>
</evidence>
<dbReference type="PANTHER" id="PTHR35175:SF2">
    <property type="entry name" value="DUF1289 DOMAIN-CONTAINING PROTEIN"/>
    <property type="match status" value="1"/>
</dbReference>
<dbReference type="EMBL" id="JBHSEL010000053">
    <property type="protein sequence ID" value="MFC4625312.1"/>
    <property type="molecule type" value="Genomic_DNA"/>
</dbReference>
<dbReference type="Pfam" id="PF06945">
    <property type="entry name" value="DUF1289"/>
    <property type="match status" value="1"/>
</dbReference>
<organism evidence="1 2">
    <name type="scientific">Daeguia caeni</name>
    <dbReference type="NCBI Taxonomy" id="439612"/>
    <lineage>
        <taxon>Bacteria</taxon>
        <taxon>Pseudomonadati</taxon>
        <taxon>Pseudomonadota</taxon>
        <taxon>Alphaproteobacteria</taxon>
        <taxon>Hyphomicrobiales</taxon>
        <taxon>Brucellaceae</taxon>
        <taxon>Daeguia</taxon>
    </lineage>
</organism>
<dbReference type="RefSeq" id="WP_374829348.1">
    <property type="nucleotide sequence ID" value="NZ_JBHEEZ010000001.1"/>
</dbReference>
<accession>A0ABV9H533</accession>
<keyword evidence="2" id="KW-1185">Reference proteome</keyword>
<sequence length="64" mass="7400">MIESPCINVCSIKPPYDWCRGCARTIDEIARWASLSDQERQAVLQRLPDRKTLMEQTFNLRGGM</sequence>
<evidence type="ECO:0000313" key="2">
    <source>
        <dbReference type="Proteomes" id="UP001596042"/>
    </source>
</evidence>
<dbReference type="Proteomes" id="UP001596042">
    <property type="component" value="Unassembled WGS sequence"/>
</dbReference>
<name>A0ABV9H533_9HYPH</name>
<proteinExistence type="predicted"/>
<comment type="caution">
    <text evidence="1">The sequence shown here is derived from an EMBL/GenBank/DDBJ whole genome shotgun (WGS) entry which is preliminary data.</text>
</comment>
<dbReference type="PANTHER" id="PTHR35175">
    <property type="entry name" value="DUF1289 DOMAIN-CONTAINING PROTEIN"/>
    <property type="match status" value="1"/>
</dbReference>
<protein>
    <submittedName>
        <fullName evidence="1">DUF1289 domain-containing protein</fullName>
    </submittedName>
</protein>
<dbReference type="InterPro" id="IPR010710">
    <property type="entry name" value="DUF1289"/>
</dbReference>
<reference evidence="2" key="1">
    <citation type="journal article" date="2019" name="Int. J. Syst. Evol. Microbiol.">
        <title>The Global Catalogue of Microorganisms (GCM) 10K type strain sequencing project: providing services to taxonomists for standard genome sequencing and annotation.</title>
        <authorList>
            <consortium name="The Broad Institute Genomics Platform"/>
            <consortium name="The Broad Institute Genome Sequencing Center for Infectious Disease"/>
            <person name="Wu L."/>
            <person name="Ma J."/>
        </authorList>
    </citation>
    <scope>NUCLEOTIDE SEQUENCE [LARGE SCALE GENOMIC DNA]</scope>
    <source>
        <strain evidence="2">CGMCC 1.15731</strain>
    </source>
</reference>